<evidence type="ECO:0000313" key="4">
    <source>
        <dbReference type="Proteomes" id="UP000315700"/>
    </source>
</evidence>
<dbReference type="EMBL" id="CP036271">
    <property type="protein sequence ID" value="QDT53311.1"/>
    <property type="molecule type" value="Genomic_DNA"/>
</dbReference>
<proteinExistence type="predicted"/>
<evidence type="ECO:0000313" key="3">
    <source>
        <dbReference type="EMBL" id="QDT53311.1"/>
    </source>
</evidence>
<feature type="chain" id="PRO_5021920429" description="Peptidase MA-like domain-containing protein" evidence="2">
    <location>
        <begin position="26"/>
        <end position="385"/>
    </location>
</feature>
<reference evidence="3 4" key="1">
    <citation type="submission" date="2019-02" db="EMBL/GenBank/DDBJ databases">
        <title>Deep-cultivation of Planctomycetes and their phenomic and genomic characterization uncovers novel biology.</title>
        <authorList>
            <person name="Wiegand S."/>
            <person name="Jogler M."/>
            <person name="Boedeker C."/>
            <person name="Pinto D."/>
            <person name="Vollmers J."/>
            <person name="Rivas-Marin E."/>
            <person name="Kohn T."/>
            <person name="Peeters S.H."/>
            <person name="Heuer A."/>
            <person name="Rast P."/>
            <person name="Oberbeckmann S."/>
            <person name="Bunk B."/>
            <person name="Jeske O."/>
            <person name="Meyerdierks A."/>
            <person name="Storesund J.E."/>
            <person name="Kallscheuer N."/>
            <person name="Luecker S."/>
            <person name="Lage O.M."/>
            <person name="Pohl T."/>
            <person name="Merkel B.J."/>
            <person name="Hornburger P."/>
            <person name="Mueller R.-W."/>
            <person name="Bruemmer F."/>
            <person name="Labrenz M."/>
            <person name="Spormann A.M."/>
            <person name="Op den Camp H."/>
            <person name="Overmann J."/>
            <person name="Amann R."/>
            <person name="Jetten M.S.M."/>
            <person name="Mascher T."/>
            <person name="Medema M.H."/>
            <person name="Devos D.P."/>
            <person name="Kaster A.-K."/>
            <person name="Ovreas L."/>
            <person name="Rohde M."/>
            <person name="Galperin M.Y."/>
            <person name="Jogler C."/>
        </authorList>
    </citation>
    <scope>NUCLEOTIDE SEQUENCE [LARGE SCALE GENOMIC DNA]</scope>
    <source>
        <strain evidence="3 4">Pan44</strain>
    </source>
</reference>
<dbReference type="AlphaFoldDB" id="A0A517SAZ4"/>
<accession>A0A517SAZ4</accession>
<evidence type="ECO:0000256" key="1">
    <source>
        <dbReference type="SAM" id="MobiDB-lite"/>
    </source>
</evidence>
<gene>
    <name evidence="3" type="ORF">Pan44_13270</name>
</gene>
<keyword evidence="2" id="KW-0732">Signal</keyword>
<feature type="compositionally biased region" description="Low complexity" evidence="1">
    <location>
        <begin position="339"/>
        <end position="348"/>
    </location>
</feature>
<dbReference type="RefSeq" id="WP_145028424.1">
    <property type="nucleotide sequence ID" value="NZ_CP036271.1"/>
</dbReference>
<sequence precursor="true">MDAWTACRSLAICVLFVSSAGSAFAAAEGFRTANFVVNAPTQEIAQKVGNCAEYWREELAVEWLGKKLPNWYKPCEVTVQVGQIGAGGATTFSFEGGEVFGWRMRVQGTLERILDSVVPHEVSHTIFACHFRRPLPRWADEGAATLVEHISERKRQMDILQQVTRTRDRIPLAQLLQIDEYPKDMQKVLALYAEGYSLADFLVKWHGDRGKQVYLEFLKDALATNWESAFRKHYGFQSLAELDQHWDRWVIAGSPEIRRDDAALALANQPAARPSPSGVIAVAAAEETPRARPGKEIMVRGQSEQPAPAPVDTPRPIATPRMARPLRTASASQNGVTTAAARPANAPPSDRFAEGSLAAPRFAQPPAREERLIPLDLEAPDPITR</sequence>
<evidence type="ECO:0008006" key="5">
    <source>
        <dbReference type="Google" id="ProtNLM"/>
    </source>
</evidence>
<dbReference type="OrthoDB" id="260154at2"/>
<evidence type="ECO:0000256" key="2">
    <source>
        <dbReference type="SAM" id="SignalP"/>
    </source>
</evidence>
<feature type="region of interest" description="Disordered" evidence="1">
    <location>
        <begin position="326"/>
        <end position="385"/>
    </location>
</feature>
<dbReference type="Proteomes" id="UP000315700">
    <property type="component" value="Chromosome"/>
</dbReference>
<organism evidence="3 4">
    <name type="scientific">Caulifigura coniformis</name>
    <dbReference type="NCBI Taxonomy" id="2527983"/>
    <lineage>
        <taxon>Bacteria</taxon>
        <taxon>Pseudomonadati</taxon>
        <taxon>Planctomycetota</taxon>
        <taxon>Planctomycetia</taxon>
        <taxon>Planctomycetales</taxon>
        <taxon>Planctomycetaceae</taxon>
        <taxon>Caulifigura</taxon>
    </lineage>
</organism>
<feature type="signal peptide" evidence="2">
    <location>
        <begin position="1"/>
        <end position="25"/>
    </location>
</feature>
<dbReference type="KEGG" id="ccos:Pan44_13270"/>
<protein>
    <recommendedName>
        <fullName evidence="5">Peptidase MA-like domain-containing protein</fullName>
    </recommendedName>
</protein>
<keyword evidence="4" id="KW-1185">Reference proteome</keyword>
<name>A0A517SAZ4_9PLAN</name>
<dbReference type="InParanoid" id="A0A517SAZ4"/>